<name>A0A1C9EI95_9CAUD</name>
<organism evidence="1 2">
    <name type="scientific">Rhodococcus phage ChewyVIII</name>
    <dbReference type="NCBI Taxonomy" id="1887657"/>
    <lineage>
        <taxon>Viruses</taxon>
        <taxon>Duplodnaviria</taxon>
        <taxon>Heunggongvirae</taxon>
        <taxon>Uroviricota</taxon>
        <taxon>Caudoviricetes</taxon>
        <taxon>Chewyvirus</taxon>
        <taxon>Chewyvirus chewyVIII</taxon>
    </lineage>
</organism>
<gene>
    <name evidence="1" type="primary">77</name>
    <name evidence="1" type="ORF">SEA_CHEWYVIII_77</name>
</gene>
<accession>A0A1C9EI95</accession>
<dbReference type="EMBL" id="KX557288">
    <property type="protein sequence ID" value="AON97498.1"/>
    <property type="molecule type" value="Genomic_DNA"/>
</dbReference>
<evidence type="ECO:0000313" key="1">
    <source>
        <dbReference type="EMBL" id="AON97498.1"/>
    </source>
</evidence>
<reference evidence="2" key="1">
    <citation type="submission" date="2016-07" db="EMBL/GenBank/DDBJ databases">
        <authorList>
            <person name="Florea S."/>
            <person name="Webb J.S."/>
            <person name="Jaromczyk J."/>
            <person name="Schardl C.L."/>
        </authorList>
    </citation>
    <scope>NUCLEOTIDE SEQUENCE [LARGE SCALE GENOMIC DNA]</scope>
</reference>
<dbReference type="Proteomes" id="UP000221751">
    <property type="component" value="Segment"/>
</dbReference>
<dbReference type="RefSeq" id="YP_010754194.1">
    <property type="nucleotide sequence ID" value="NC_073456.1"/>
</dbReference>
<proteinExistence type="predicted"/>
<dbReference type="KEGG" id="vg:80018775"/>
<dbReference type="Pfam" id="PF13479">
    <property type="entry name" value="AAA_24"/>
    <property type="match status" value="1"/>
</dbReference>
<protein>
    <submittedName>
        <fullName evidence="1">AAA-ATPase</fullName>
    </submittedName>
</protein>
<sequence length="254" mass="28591">MPPVILKAEDYTPYISMLLYSDPGVGKTVFATSSESPTLVLATEEGTLSGVRQGAQFDIIECFAPEGGWEAFEESIDWLYDGNAEKYNWVVVDTATSLQRRIMQHLSITRSNDPSAKNRNPDKYQLDEYGEQQVKFQKAVERLIALPVNVLFTAHARMAEDQDGELYVKPDIHGKEAKAGELAVWLSANVMATGFMSPITYKKKVDGAEKIIQGRQIQWRGNEKVRAKDRFDVLGDRTIDKSLKHIEDLIFAED</sequence>
<evidence type="ECO:0000313" key="2">
    <source>
        <dbReference type="Proteomes" id="UP000221751"/>
    </source>
</evidence>
<dbReference type="GeneID" id="80018775"/>
<keyword evidence="2" id="KW-1185">Reference proteome</keyword>